<accession>A0A419V6D5</accession>
<dbReference type="InterPro" id="IPR025202">
    <property type="entry name" value="PLD-like_dom"/>
</dbReference>
<comment type="caution">
    <text evidence="3">The sequence shown here is derived from an EMBL/GenBank/DDBJ whole genome shotgun (WGS) entry which is preliminary data.</text>
</comment>
<dbReference type="GO" id="GO:0006793">
    <property type="term" value="P:phosphorus metabolic process"/>
    <property type="evidence" value="ECO:0007669"/>
    <property type="project" value="UniProtKB-ARBA"/>
</dbReference>
<gene>
    <name evidence="3" type="ORF">ATL39_1245</name>
</gene>
<dbReference type="CDD" id="cd09130">
    <property type="entry name" value="PLDc_unchar2_2"/>
    <property type="match status" value="1"/>
</dbReference>
<evidence type="ECO:0000259" key="2">
    <source>
        <dbReference type="Pfam" id="PF13091"/>
    </source>
</evidence>
<dbReference type="AlphaFoldDB" id="A0A419V6D5"/>
<reference evidence="3 4" key="1">
    <citation type="submission" date="2018-09" db="EMBL/GenBank/DDBJ databases">
        <title>Genomic Encyclopedia of Archaeal and Bacterial Type Strains, Phase II (KMG-II): from individual species to whole genera.</title>
        <authorList>
            <person name="Goeker M."/>
        </authorList>
    </citation>
    <scope>NUCLEOTIDE SEQUENCE [LARGE SCALE GENOMIC DNA]</scope>
    <source>
        <strain evidence="3 4">DSM 17008</strain>
    </source>
</reference>
<dbReference type="SUPFAM" id="SSF56024">
    <property type="entry name" value="Phospholipase D/nuclease"/>
    <property type="match status" value="2"/>
</dbReference>
<dbReference type="EMBL" id="RAPK01000007">
    <property type="protein sequence ID" value="RKD75545.1"/>
    <property type="molecule type" value="Genomic_DNA"/>
</dbReference>
<protein>
    <submittedName>
        <fullName evidence="3">Phospholipase D-like protein</fullName>
    </submittedName>
</protein>
<dbReference type="CDD" id="cd09129">
    <property type="entry name" value="PLDc_unchar2_1"/>
    <property type="match status" value="1"/>
</dbReference>
<keyword evidence="1" id="KW-0812">Transmembrane</keyword>
<dbReference type="Proteomes" id="UP000285120">
    <property type="component" value="Unassembled WGS sequence"/>
</dbReference>
<evidence type="ECO:0000256" key="1">
    <source>
        <dbReference type="SAM" id="Phobius"/>
    </source>
</evidence>
<keyword evidence="1" id="KW-0472">Membrane</keyword>
<name>A0A419V6D5_9BACL</name>
<sequence length="485" mass="55307">MFTKRLERKPLKRYRAAKIIGVLLAVYGAVMIYHVYKPVPEGISYKGKEHIGTEAEVLFDLTYEKEGSIQREQAIFDKVFQMIEEADEFVVIDMFLFNEEYPGGLEFTELSGALADKLIQKKQAEPGMPVIFITDRINSVYGSRTPEHIKQMEEAGITVIWTDLKPLRDSNPIYSGLWRTAVQWFGTPDGGWLPSPFSETSDPVTLRSYLDLLNFKANHRKTVITGQEALVTSANPHDASAYHSNTAFIFQGEMVKDLLKSEQAAAEMSGSDPAVFENLENRIKPKESEGGPAGQVLTEKQIKYQLLEDLSAAGAGDNVWIGMFYVADRDVMQALKEAGQRKVNVRLILDVNQEAFGREKIGIPNRPAADELVNSSEHIQVKWYRTNGEQYHTKMMYIENEEEAVINGGSSNYTRRNLDNFNLESNIVFRGSVDDPLMIEMNEYFHKLWSNEEGLYTEDYEVHQEDTAWKYWLYRFQEATGMSSF</sequence>
<evidence type="ECO:0000313" key="3">
    <source>
        <dbReference type="EMBL" id="RKD75545.1"/>
    </source>
</evidence>
<dbReference type="PANTHER" id="PTHR21248:SF22">
    <property type="entry name" value="PHOSPHOLIPASE D"/>
    <property type="match status" value="1"/>
</dbReference>
<dbReference type="OrthoDB" id="92272at2"/>
<dbReference type="RefSeq" id="WP_120192415.1">
    <property type="nucleotide sequence ID" value="NZ_RAPK01000007.1"/>
</dbReference>
<dbReference type="Gene3D" id="3.30.870.10">
    <property type="entry name" value="Endonuclease Chain A"/>
    <property type="match status" value="2"/>
</dbReference>
<dbReference type="PANTHER" id="PTHR21248">
    <property type="entry name" value="CARDIOLIPIN SYNTHASE"/>
    <property type="match status" value="1"/>
</dbReference>
<organism evidence="3 4">
    <name type="scientific">Sinobaca qinghaiensis</name>
    <dbReference type="NCBI Taxonomy" id="342944"/>
    <lineage>
        <taxon>Bacteria</taxon>
        <taxon>Bacillati</taxon>
        <taxon>Bacillota</taxon>
        <taxon>Bacilli</taxon>
        <taxon>Bacillales</taxon>
        <taxon>Sporolactobacillaceae</taxon>
        <taxon>Sinobaca</taxon>
    </lineage>
</organism>
<keyword evidence="1" id="KW-1133">Transmembrane helix</keyword>
<evidence type="ECO:0000313" key="4">
    <source>
        <dbReference type="Proteomes" id="UP000285120"/>
    </source>
</evidence>
<proteinExistence type="predicted"/>
<dbReference type="Pfam" id="PF13091">
    <property type="entry name" value="PLDc_2"/>
    <property type="match status" value="1"/>
</dbReference>
<feature type="transmembrane region" description="Helical" evidence="1">
    <location>
        <begin position="16"/>
        <end position="36"/>
    </location>
</feature>
<keyword evidence="4" id="KW-1185">Reference proteome</keyword>
<feature type="domain" description="Phospholipase D-like" evidence="2">
    <location>
        <begin position="315"/>
        <end position="449"/>
    </location>
</feature>